<keyword evidence="4" id="KW-0547">Nucleotide-binding</keyword>
<sequence>MENNGEEILEKQLEVDGEYVSEIFGNYDENIELIEETLESNIALRGNTIKIIGSKESIELTEKLIQKLVDVMKSEGKITKQSLIYAMDLVVRGEGDKMKEILNDIICIAASGKTLKPKTLGQKRYIDNIRKNDIVFGIGPAGTGKTYLAMAMAVKAFRNKEVTRIILTRPAVEAGESLGFLPGDLQEKVDPYLRPLYDALFDILGAESYLKYKERGLIEVAPLAYMRGRTLESAFIILDEAQNTTTEQMKMFLTRLGNGSKAVVTGDITQIDLPPGKSSGLKQAERILKDIKGISFSYFDKTDVVRHRLVQDIIEAYEAYDKKKSMKSKES</sequence>
<evidence type="ECO:0000256" key="6">
    <source>
        <dbReference type="ARBA" id="ARBA00039970"/>
    </source>
</evidence>
<feature type="domain" description="PhoH-like protein" evidence="7">
    <location>
        <begin position="115"/>
        <end position="318"/>
    </location>
</feature>
<evidence type="ECO:0000256" key="4">
    <source>
        <dbReference type="ARBA" id="ARBA00022741"/>
    </source>
</evidence>
<dbReference type="SUPFAM" id="SSF52540">
    <property type="entry name" value="P-loop containing nucleoside triphosphate hydrolases"/>
    <property type="match status" value="1"/>
</dbReference>
<evidence type="ECO:0000256" key="5">
    <source>
        <dbReference type="ARBA" id="ARBA00022840"/>
    </source>
</evidence>
<evidence type="ECO:0000259" key="7">
    <source>
        <dbReference type="Pfam" id="PF02562"/>
    </source>
</evidence>
<dbReference type="InterPro" id="IPR051451">
    <property type="entry name" value="PhoH2-like"/>
</dbReference>
<dbReference type="Proteomes" id="UP000180254">
    <property type="component" value="Unassembled WGS sequence"/>
</dbReference>
<dbReference type="InterPro" id="IPR027417">
    <property type="entry name" value="P-loop_NTPase"/>
</dbReference>
<proteinExistence type="inferred from homology"/>
<dbReference type="GO" id="GO:0005524">
    <property type="term" value="F:ATP binding"/>
    <property type="evidence" value="ECO:0007669"/>
    <property type="project" value="UniProtKB-KW"/>
</dbReference>
<keyword evidence="9" id="KW-1185">Reference proteome</keyword>
<dbReference type="PANTHER" id="PTHR30473:SF1">
    <property type="entry name" value="PHOH-LIKE PROTEIN"/>
    <property type="match status" value="1"/>
</dbReference>
<evidence type="ECO:0000313" key="9">
    <source>
        <dbReference type="Proteomes" id="UP000180254"/>
    </source>
</evidence>
<evidence type="ECO:0000256" key="2">
    <source>
        <dbReference type="ARBA" id="ARBA00010393"/>
    </source>
</evidence>
<protein>
    <recommendedName>
        <fullName evidence="6">PhoH-like protein</fullName>
    </recommendedName>
</protein>
<dbReference type="EMBL" id="MKIE01000003">
    <property type="protein sequence ID" value="OHW62560.1"/>
    <property type="molecule type" value="Genomic_DNA"/>
</dbReference>
<dbReference type="AlphaFoldDB" id="A0A1S1V831"/>
<comment type="similarity">
    <text evidence="2">Belongs to the PhoH family.</text>
</comment>
<dbReference type="FunFam" id="3.40.50.300:FF:000013">
    <property type="entry name" value="PhoH family ATPase"/>
    <property type="match status" value="1"/>
</dbReference>
<dbReference type="STRING" id="39480.EUAN_11250"/>
<name>A0A1S1V831_9FIRM</name>
<keyword evidence="5" id="KW-0067">ATP-binding</keyword>
<organism evidence="8 9">
    <name type="scientific">Andreesenia angusta</name>
    <dbReference type="NCBI Taxonomy" id="39480"/>
    <lineage>
        <taxon>Bacteria</taxon>
        <taxon>Bacillati</taxon>
        <taxon>Bacillota</taxon>
        <taxon>Tissierellia</taxon>
        <taxon>Tissierellales</taxon>
        <taxon>Gottschalkiaceae</taxon>
        <taxon>Andreesenia</taxon>
    </lineage>
</organism>
<evidence type="ECO:0000256" key="1">
    <source>
        <dbReference type="ARBA" id="ARBA00004496"/>
    </source>
</evidence>
<comment type="caution">
    <text evidence="8">The sequence shown here is derived from an EMBL/GenBank/DDBJ whole genome shotgun (WGS) entry which is preliminary data.</text>
</comment>
<gene>
    <name evidence="8" type="primary">ybeZ</name>
    <name evidence="8" type="ORF">EUAN_11250</name>
</gene>
<evidence type="ECO:0000256" key="3">
    <source>
        <dbReference type="ARBA" id="ARBA00022490"/>
    </source>
</evidence>
<dbReference type="PANTHER" id="PTHR30473">
    <property type="entry name" value="PROTEIN PHOH"/>
    <property type="match status" value="1"/>
</dbReference>
<dbReference type="GO" id="GO:0005829">
    <property type="term" value="C:cytosol"/>
    <property type="evidence" value="ECO:0007669"/>
    <property type="project" value="TreeGrafter"/>
</dbReference>
<evidence type="ECO:0000313" key="8">
    <source>
        <dbReference type="EMBL" id="OHW62560.1"/>
    </source>
</evidence>
<reference evidence="8 9" key="1">
    <citation type="submission" date="2016-09" db="EMBL/GenBank/DDBJ databases">
        <title>Genome sequence of Eubacterium angustum.</title>
        <authorList>
            <person name="Poehlein A."/>
            <person name="Daniel R."/>
        </authorList>
    </citation>
    <scope>NUCLEOTIDE SEQUENCE [LARGE SCALE GENOMIC DNA]</scope>
    <source>
        <strain evidence="8 9">DSM 1989</strain>
    </source>
</reference>
<dbReference type="Gene3D" id="3.40.50.300">
    <property type="entry name" value="P-loop containing nucleotide triphosphate hydrolases"/>
    <property type="match status" value="1"/>
</dbReference>
<keyword evidence="3" id="KW-0963">Cytoplasm</keyword>
<accession>A0A1S1V831</accession>
<dbReference type="InterPro" id="IPR003714">
    <property type="entry name" value="PhoH"/>
</dbReference>
<comment type="subcellular location">
    <subcellularLocation>
        <location evidence="1">Cytoplasm</location>
    </subcellularLocation>
</comment>
<dbReference type="Pfam" id="PF02562">
    <property type="entry name" value="PhoH"/>
    <property type="match status" value="1"/>
</dbReference>